<evidence type="ECO:0000256" key="5">
    <source>
        <dbReference type="ARBA" id="ARBA00022801"/>
    </source>
</evidence>
<name>A0A1S0TTA2_LOALO</name>
<dbReference type="Gene3D" id="1.50.10.10">
    <property type="match status" value="1"/>
</dbReference>
<dbReference type="GO" id="GO:0005993">
    <property type="term" value="P:trehalose catabolic process"/>
    <property type="evidence" value="ECO:0007669"/>
    <property type="project" value="TreeGrafter"/>
</dbReference>
<evidence type="ECO:0000313" key="9">
    <source>
        <dbReference type="EMBL" id="EFO19501.1"/>
    </source>
</evidence>
<evidence type="ECO:0000256" key="1">
    <source>
        <dbReference type="ARBA" id="ARBA00001576"/>
    </source>
</evidence>
<dbReference type="InterPro" id="IPR001661">
    <property type="entry name" value="Glyco_hydro_37"/>
</dbReference>
<dbReference type="EMBL" id="JH712311">
    <property type="protein sequence ID" value="EFO19501.1"/>
    <property type="molecule type" value="Genomic_DNA"/>
</dbReference>
<gene>
    <name evidence="9" type="ORF">LOAG_08991</name>
</gene>
<dbReference type="EC" id="3.2.1.28" evidence="3"/>
<proteinExistence type="inferred from homology"/>
<protein>
    <recommendedName>
        <fullName evidence="4">Trehalase</fullName>
        <ecNumber evidence="3">3.2.1.28</ecNumber>
    </recommendedName>
    <alternativeName>
        <fullName evidence="7">Alpha,alpha-trehalase</fullName>
    </alternativeName>
    <alternativeName>
        <fullName evidence="8">Alpha,alpha-trehalose glucohydrolase</fullName>
    </alternativeName>
</protein>
<evidence type="ECO:0000256" key="3">
    <source>
        <dbReference type="ARBA" id="ARBA00012757"/>
    </source>
</evidence>
<reference evidence="9" key="1">
    <citation type="submission" date="2012-04" db="EMBL/GenBank/DDBJ databases">
        <title>The Genome Sequence of Loa loa.</title>
        <authorList>
            <consortium name="The Broad Institute Genome Sequencing Platform"/>
            <consortium name="Broad Institute Genome Sequencing Center for Infectious Disease"/>
            <person name="Nutman T.B."/>
            <person name="Fink D.L."/>
            <person name="Russ C."/>
            <person name="Young S."/>
            <person name="Zeng Q."/>
            <person name="Gargeya S."/>
            <person name="Alvarado L."/>
            <person name="Berlin A."/>
            <person name="Chapman S.B."/>
            <person name="Chen Z."/>
            <person name="Freedman E."/>
            <person name="Gellesch M."/>
            <person name="Goldberg J."/>
            <person name="Griggs A."/>
            <person name="Gujja S."/>
            <person name="Heilman E.R."/>
            <person name="Heiman D."/>
            <person name="Howarth C."/>
            <person name="Mehta T."/>
            <person name="Neiman D."/>
            <person name="Pearson M."/>
            <person name="Roberts A."/>
            <person name="Saif S."/>
            <person name="Shea T."/>
            <person name="Shenoy N."/>
            <person name="Sisk P."/>
            <person name="Stolte C."/>
            <person name="Sykes S."/>
            <person name="White J."/>
            <person name="Yandava C."/>
            <person name="Haas B."/>
            <person name="Henn M.R."/>
            <person name="Nusbaum C."/>
            <person name="Birren B."/>
        </authorList>
    </citation>
    <scope>NUCLEOTIDE SEQUENCE [LARGE SCALE GENOMIC DNA]</scope>
</reference>
<dbReference type="KEGG" id="loa:LOAG_08991"/>
<dbReference type="GeneID" id="9946423"/>
<dbReference type="InterPro" id="IPR008928">
    <property type="entry name" value="6-hairpin_glycosidase_sf"/>
</dbReference>
<dbReference type="OMA" id="CARYSPL"/>
<evidence type="ECO:0000256" key="7">
    <source>
        <dbReference type="ARBA" id="ARBA00030473"/>
    </source>
</evidence>
<evidence type="ECO:0000256" key="4">
    <source>
        <dbReference type="ARBA" id="ARBA00019905"/>
    </source>
</evidence>
<comment type="similarity">
    <text evidence="2">Belongs to the glycosyl hydrolase 37 family.</text>
</comment>
<dbReference type="RefSeq" id="XP_003144568.1">
    <property type="nucleotide sequence ID" value="XM_003144520.1"/>
</dbReference>
<organism evidence="9">
    <name type="scientific">Loa loa</name>
    <name type="common">Eye worm</name>
    <name type="synonym">Filaria loa</name>
    <dbReference type="NCBI Taxonomy" id="7209"/>
    <lineage>
        <taxon>Eukaryota</taxon>
        <taxon>Metazoa</taxon>
        <taxon>Ecdysozoa</taxon>
        <taxon>Nematoda</taxon>
        <taxon>Chromadorea</taxon>
        <taxon>Rhabditida</taxon>
        <taxon>Spirurina</taxon>
        <taxon>Spiruromorpha</taxon>
        <taxon>Filarioidea</taxon>
        <taxon>Onchocercidae</taxon>
        <taxon>Loa</taxon>
    </lineage>
</organism>
<evidence type="ECO:0000256" key="6">
    <source>
        <dbReference type="ARBA" id="ARBA00023295"/>
    </source>
</evidence>
<dbReference type="InterPro" id="IPR012341">
    <property type="entry name" value="6hp_glycosidase-like_sf"/>
</dbReference>
<dbReference type="PANTHER" id="PTHR23403">
    <property type="entry name" value="TREHALASE"/>
    <property type="match status" value="1"/>
</dbReference>
<evidence type="ECO:0000256" key="2">
    <source>
        <dbReference type="ARBA" id="ARBA00005615"/>
    </source>
</evidence>
<dbReference type="Pfam" id="PF01204">
    <property type="entry name" value="Trehalase"/>
    <property type="match status" value="1"/>
</dbReference>
<evidence type="ECO:0000256" key="8">
    <source>
        <dbReference type="ARBA" id="ARBA00031637"/>
    </source>
</evidence>
<dbReference type="AlphaFoldDB" id="A0A1S0TTA2"/>
<dbReference type="OrthoDB" id="3542292at2759"/>
<sequence>MNLHQVEMDSKTFVDRPLKADPEAVLREFKNEFGKTKVTNITARKLIDFRKRFFGEPGTELTSCFIPDWKELPPKIAQIKDKDLRLFALFLNRRWKDLCRQIIKIEDPRRNSLIEVPHPFIVPGGRFREFYYWDAYWIVKGLIASDLLVMVKNMLKNFIYCVKK</sequence>
<dbReference type="InParanoid" id="A0A1S0TTA2"/>
<keyword evidence="6" id="KW-0326">Glycosidase</keyword>
<comment type="catalytic activity">
    <reaction evidence="1">
        <text>alpha,alpha-trehalose + H2O = alpha-D-glucose + beta-D-glucose</text>
        <dbReference type="Rhea" id="RHEA:32675"/>
        <dbReference type="ChEBI" id="CHEBI:15377"/>
        <dbReference type="ChEBI" id="CHEBI:15903"/>
        <dbReference type="ChEBI" id="CHEBI:16551"/>
        <dbReference type="ChEBI" id="CHEBI:17925"/>
        <dbReference type="EC" id="3.2.1.28"/>
    </reaction>
</comment>
<accession>A0A1S0TTA2</accession>
<dbReference type="GO" id="GO:0004555">
    <property type="term" value="F:alpha,alpha-trehalase activity"/>
    <property type="evidence" value="ECO:0007669"/>
    <property type="project" value="UniProtKB-EC"/>
</dbReference>
<dbReference type="CTD" id="9946423"/>
<dbReference type="PANTHER" id="PTHR23403:SF1">
    <property type="entry name" value="TREHALASE"/>
    <property type="match status" value="1"/>
</dbReference>
<keyword evidence="5" id="KW-0378">Hydrolase</keyword>
<dbReference type="SUPFAM" id="SSF48208">
    <property type="entry name" value="Six-hairpin glycosidases"/>
    <property type="match status" value="1"/>
</dbReference>
<dbReference type="InterPro" id="IPR018232">
    <property type="entry name" value="Glyco_hydro_37_CS"/>
</dbReference>
<dbReference type="PROSITE" id="PS00927">
    <property type="entry name" value="TREHALASE_1"/>
    <property type="match status" value="1"/>
</dbReference>